<gene>
    <name evidence="3" type="ORF">FLX08_12070</name>
</gene>
<comment type="caution">
    <text evidence="3">The sequence shown here is derived from an EMBL/GenBank/DDBJ whole genome shotgun (WGS) entry which is preliminary data.</text>
</comment>
<sequence length="319" mass="35334">MVKRAATTLVAVAMGATALATAPAYAATVAPTPTPTPSPSAGDTFHKPHKPDFHKPDFHKPYTPDPRIVSVDVSPNVVVVSKGRSAQVTARVTTKDVQSVDIDLWGPRGGHGDHGGNHWFGKQKSGHNGPKFDQTSRSWSFDWNDRAGTYKVHVVAVGLDGKRYTTDRSFTVKRKEWHAPRPTGPKATRIAGFDATPEPVRKGRALTLKGTLQVAQCWGDWYYDGWDDFSGRRGGDRFCSDSHNYWNSWRWLGSQSVKVYFQSSGSHKWQYVDTIKTDGDGDFATKVRAFRSGTWAVRFDGNRGLKGSQATDYVKVVRH</sequence>
<evidence type="ECO:0000313" key="3">
    <source>
        <dbReference type="EMBL" id="TQS21543.1"/>
    </source>
</evidence>
<name>A0A544YXP2_9ACTN</name>
<dbReference type="EMBL" id="VIRM01000011">
    <property type="protein sequence ID" value="TQS21543.1"/>
    <property type="molecule type" value="Genomic_DNA"/>
</dbReference>
<evidence type="ECO:0000313" key="4">
    <source>
        <dbReference type="Proteomes" id="UP000316541"/>
    </source>
</evidence>
<dbReference type="AlphaFoldDB" id="A0A544YXP2"/>
<keyword evidence="2" id="KW-0732">Signal</keyword>
<organism evidence="3 4">
    <name type="scientific">Microbispora hainanensis</name>
    <dbReference type="NCBI Taxonomy" id="568844"/>
    <lineage>
        <taxon>Bacteria</taxon>
        <taxon>Bacillati</taxon>
        <taxon>Actinomycetota</taxon>
        <taxon>Actinomycetes</taxon>
        <taxon>Streptosporangiales</taxon>
        <taxon>Streptosporangiaceae</taxon>
        <taxon>Microbispora</taxon>
    </lineage>
</organism>
<feature type="chain" id="PRO_5021812084" evidence="2">
    <location>
        <begin position="27"/>
        <end position="319"/>
    </location>
</feature>
<accession>A0A544YXP2</accession>
<feature type="region of interest" description="Disordered" evidence="1">
    <location>
        <begin position="30"/>
        <end position="61"/>
    </location>
</feature>
<evidence type="ECO:0000256" key="2">
    <source>
        <dbReference type="SAM" id="SignalP"/>
    </source>
</evidence>
<protein>
    <submittedName>
        <fullName evidence="3">Uncharacterized protein</fullName>
    </submittedName>
</protein>
<evidence type="ECO:0000256" key="1">
    <source>
        <dbReference type="SAM" id="MobiDB-lite"/>
    </source>
</evidence>
<proteinExistence type="predicted"/>
<feature type="signal peptide" evidence="2">
    <location>
        <begin position="1"/>
        <end position="26"/>
    </location>
</feature>
<dbReference type="RefSeq" id="WP_142618901.1">
    <property type="nucleotide sequence ID" value="NZ_VIRM01000011.1"/>
</dbReference>
<reference evidence="3 4" key="1">
    <citation type="submission" date="2019-07" db="EMBL/GenBank/DDBJ databases">
        <title>Microbispora hainanensis DSM 45428.</title>
        <authorList>
            <person name="Thawai C."/>
        </authorList>
    </citation>
    <scope>NUCLEOTIDE SEQUENCE [LARGE SCALE GENOMIC DNA]</scope>
    <source>
        <strain evidence="3 4">DSM 45428</strain>
    </source>
</reference>
<dbReference type="Proteomes" id="UP000316541">
    <property type="component" value="Unassembled WGS sequence"/>
</dbReference>
<feature type="compositionally biased region" description="Basic and acidic residues" evidence="1">
    <location>
        <begin position="44"/>
        <end position="61"/>
    </location>
</feature>